<dbReference type="Proteomes" id="UP000193083">
    <property type="component" value="Unassembled WGS sequence"/>
</dbReference>
<proteinExistence type="predicted"/>
<dbReference type="AlphaFoldDB" id="A0A1X7NFB1"/>
<dbReference type="SUPFAM" id="SSF52402">
    <property type="entry name" value="Adenine nucleotide alpha hydrolases-like"/>
    <property type="match status" value="1"/>
</dbReference>
<dbReference type="InterPro" id="IPR006016">
    <property type="entry name" value="UspA"/>
</dbReference>
<dbReference type="EMBL" id="FXBL01000004">
    <property type="protein sequence ID" value="SMH36010.1"/>
    <property type="molecule type" value="Genomic_DNA"/>
</dbReference>
<dbReference type="RefSeq" id="WP_085463742.1">
    <property type="nucleotide sequence ID" value="NZ_FXBL01000004.1"/>
</dbReference>
<accession>A0A1X7NFB1</accession>
<evidence type="ECO:0000313" key="2">
    <source>
        <dbReference type="EMBL" id="SMH36010.1"/>
    </source>
</evidence>
<evidence type="ECO:0000259" key="1">
    <source>
        <dbReference type="Pfam" id="PF00582"/>
    </source>
</evidence>
<evidence type="ECO:0000313" key="3">
    <source>
        <dbReference type="Proteomes" id="UP000193083"/>
    </source>
</evidence>
<reference evidence="3" key="1">
    <citation type="submission" date="2017-04" db="EMBL/GenBank/DDBJ databases">
        <authorList>
            <person name="Varghese N."/>
            <person name="Submissions S."/>
        </authorList>
    </citation>
    <scope>NUCLEOTIDE SEQUENCE [LARGE SCALE GENOMIC DNA]</scope>
    <source>
        <strain evidence="3">B5P</strain>
    </source>
</reference>
<dbReference type="Gene3D" id="3.40.50.620">
    <property type="entry name" value="HUPs"/>
    <property type="match status" value="1"/>
</dbReference>
<dbReference type="InterPro" id="IPR014729">
    <property type="entry name" value="Rossmann-like_a/b/a_fold"/>
</dbReference>
<name>A0A1X7NFB1_9HYPH</name>
<gene>
    <name evidence="2" type="ORF">SAMN02982922_1668</name>
</gene>
<keyword evidence="3" id="KW-1185">Reference proteome</keyword>
<dbReference type="Pfam" id="PF00582">
    <property type="entry name" value="Usp"/>
    <property type="match status" value="1"/>
</dbReference>
<feature type="domain" description="UspA" evidence="1">
    <location>
        <begin position="13"/>
        <end position="151"/>
    </location>
</feature>
<organism evidence="2 3">
    <name type="scientific">Mesorhizobium australicum</name>
    <dbReference type="NCBI Taxonomy" id="536018"/>
    <lineage>
        <taxon>Bacteria</taxon>
        <taxon>Pseudomonadati</taxon>
        <taxon>Pseudomonadota</taxon>
        <taxon>Alphaproteobacteria</taxon>
        <taxon>Hyphomicrobiales</taxon>
        <taxon>Phyllobacteriaceae</taxon>
        <taxon>Mesorhizobium</taxon>
    </lineage>
</organism>
<dbReference type="OrthoDB" id="9813682at2"/>
<sequence length="163" mass="17312">MVSKRLIREAGHRRKFLAVIDETPECERAVAYASRRAKTTGGALVLLFVIETAEFQHFLGVEAVMRQEATATAQAALDSAAATVRSRHGIEPELAIREGTKAGEIHKLIEEDQDIAILVLAAGAAKEGPGPLVASIAGKGAAFPIPVTIVPYNLTDEDIDSLA</sequence>
<protein>
    <submittedName>
        <fullName evidence="2">Nucleotide-binding universal stress protein, UspA family</fullName>
    </submittedName>
</protein>